<dbReference type="CTD" id="84460"/>
<name>A0A6J2UYC2_CHACN</name>
<dbReference type="Gene3D" id="3.30.160.60">
    <property type="entry name" value="Classic Zinc Finger"/>
    <property type="match status" value="4"/>
</dbReference>
<evidence type="ECO:0000313" key="3">
    <source>
        <dbReference type="Proteomes" id="UP000504632"/>
    </source>
</evidence>
<feature type="domain" description="C2H2-type" evidence="2">
    <location>
        <begin position="254"/>
        <end position="276"/>
    </location>
</feature>
<feature type="compositionally biased region" description="Low complexity" evidence="1">
    <location>
        <begin position="411"/>
        <end position="439"/>
    </location>
</feature>
<dbReference type="InterPro" id="IPR036236">
    <property type="entry name" value="Znf_C2H2_sf"/>
</dbReference>
<dbReference type="SMART" id="SM00355">
    <property type="entry name" value="ZnF_C2H2"/>
    <property type="match status" value="4"/>
</dbReference>
<feature type="compositionally biased region" description="Basic residues" evidence="1">
    <location>
        <begin position="605"/>
        <end position="614"/>
    </location>
</feature>
<dbReference type="GO" id="GO:0003676">
    <property type="term" value="F:nucleic acid binding"/>
    <property type="evidence" value="ECO:0007669"/>
    <property type="project" value="InterPro"/>
</dbReference>
<protein>
    <submittedName>
        <fullName evidence="4">Zinc finger matrin-type protein 1</fullName>
    </submittedName>
</protein>
<dbReference type="SUPFAM" id="SSF57667">
    <property type="entry name" value="beta-beta-alpha zinc fingers"/>
    <property type="match status" value="4"/>
</dbReference>
<dbReference type="InterPro" id="IPR003604">
    <property type="entry name" value="Matrin/U1-like-C_Znf_C2H2"/>
</dbReference>
<dbReference type="OrthoDB" id="1925236at2759"/>
<dbReference type="AlphaFoldDB" id="A0A6J2UYC2"/>
<feature type="region of interest" description="Disordered" evidence="1">
    <location>
        <begin position="158"/>
        <end position="200"/>
    </location>
</feature>
<keyword evidence="3" id="KW-1185">Reference proteome</keyword>
<dbReference type="InterPro" id="IPR013087">
    <property type="entry name" value="Znf_C2H2_type"/>
</dbReference>
<dbReference type="SMART" id="SM00451">
    <property type="entry name" value="ZnF_U1"/>
    <property type="match status" value="4"/>
</dbReference>
<feature type="region of interest" description="Disordered" evidence="1">
    <location>
        <begin position="314"/>
        <end position="351"/>
    </location>
</feature>
<dbReference type="GO" id="GO:0008270">
    <property type="term" value="F:zinc ion binding"/>
    <property type="evidence" value="ECO:0007669"/>
    <property type="project" value="InterPro"/>
</dbReference>
<reference evidence="4" key="1">
    <citation type="submission" date="2025-08" db="UniProtKB">
        <authorList>
            <consortium name="RefSeq"/>
        </authorList>
    </citation>
    <scope>IDENTIFICATION</scope>
</reference>
<dbReference type="Pfam" id="PF12874">
    <property type="entry name" value="zf-met"/>
    <property type="match status" value="4"/>
</dbReference>
<accession>A0A6J2UYC2</accession>
<feature type="compositionally biased region" description="Basic residues" evidence="1">
    <location>
        <begin position="498"/>
        <end position="508"/>
    </location>
</feature>
<dbReference type="InParanoid" id="A0A6J2UYC2"/>
<feature type="region of interest" description="Disordered" evidence="1">
    <location>
        <begin position="381"/>
        <end position="638"/>
    </location>
</feature>
<gene>
    <name evidence="4" type="primary">zmat1</name>
</gene>
<evidence type="ECO:0000259" key="2">
    <source>
        <dbReference type="PROSITE" id="PS00028"/>
    </source>
</evidence>
<proteinExistence type="predicted"/>
<dbReference type="PANTHER" id="PTHR46742:SF2">
    <property type="entry name" value="ZINC FINGER MATRIN-TYPE PROTEIN 1"/>
    <property type="match status" value="1"/>
</dbReference>
<evidence type="ECO:0000313" key="4">
    <source>
        <dbReference type="RefSeq" id="XP_030625620.1"/>
    </source>
</evidence>
<organism evidence="3 4">
    <name type="scientific">Chanos chanos</name>
    <name type="common">Milkfish</name>
    <name type="synonym">Mugil chanos</name>
    <dbReference type="NCBI Taxonomy" id="29144"/>
    <lineage>
        <taxon>Eukaryota</taxon>
        <taxon>Metazoa</taxon>
        <taxon>Chordata</taxon>
        <taxon>Craniata</taxon>
        <taxon>Vertebrata</taxon>
        <taxon>Euteleostomi</taxon>
        <taxon>Actinopterygii</taxon>
        <taxon>Neopterygii</taxon>
        <taxon>Teleostei</taxon>
        <taxon>Ostariophysi</taxon>
        <taxon>Gonorynchiformes</taxon>
        <taxon>Chanidae</taxon>
        <taxon>Chanos</taxon>
    </lineage>
</organism>
<dbReference type="PANTHER" id="PTHR46742">
    <property type="entry name" value="LYSINE-RICH COILED-COIL PROTEIN 1"/>
    <property type="match status" value="1"/>
</dbReference>
<feature type="compositionally biased region" description="Basic and acidic residues" evidence="1">
    <location>
        <begin position="314"/>
        <end position="340"/>
    </location>
</feature>
<dbReference type="RefSeq" id="XP_030625620.1">
    <property type="nucleotide sequence ID" value="XM_030769760.1"/>
</dbReference>
<feature type="compositionally biased region" description="Basic and acidic residues" evidence="1">
    <location>
        <begin position="615"/>
        <end position="631"/>
    </location>
</feature>
<dbReference type="PROSITE" id="PS00028">
    <property type="entry name" value="ZINC_FINGER_C2H2_1"/>
    <property type="match status" value="3"/>
</dbReference>
<feature type="domain" description="C2H2-type" evidence="2">
    <location>
        <begin position="207"/>
        <end position="229"/>
    </location>
</feature>
<feature type="compositionally biased region" description="Basic and acidic residues" evidence="1">
    <location>
        <begin position="576"/>
        <end position="604"/>
    </location>
</feature>
<sequence length="638" mass="73319">MSEVEGRLSCNPHCAETDIESNVKVSPNSASLLDAETVQNTNVNTNSSLVEESLDDNALLNGLLTDNFCHVCEAVLQFESQRISHYEGKKHAQRVRLYLQTKKSERQGQDPNSFQRVPMDTEKFCELCNMVFSSPVVAKSHYEGKVHAKNMKKNSVIPSKDEMSSVGASVSPPCPVEGAREGMGQELKDSSEQSSQEVDLSDPNKYCRMCAASFNNPLMAQQHYSGRKHQRNQSRQQLLDQLQEQPDLVNSLTCPVCCITFNSVEPLQAHMQGNKHRVKEKKVSDLCKSQKKVYGSFQDELDDYIQVQKARGLEPRMGQKEPEEREAQHPSDNTQREEQTQKLSPPSCTPPVPGFPPPLWCPPFPPPNYHCGFGPRGPEPYVWGQGYSVPPPPLIPGLTGRAFNRGRNPESYSSSSFSDSSSYSSSRSRSSSSSSNSSDYSREKRRKKKRRERRRKIREPEEEEEEEEEKEEERETDRRRNKRTRGRDDEEDRDDAKRARRRERRRRRASLDDEEGMDEEKERRKRRERTHQDSESAEDEKRRRRSNKRSKKHKRGHHAKGHREESGGKSLAAGGDRLDKEKGEAEDRIEGSVEERAETKEERSKHRKEKRKTKEKTDKGDSRTEEEKLWDETILGLF</sequence>
<evidence type="ECO:0000256" key="1">
    <source>
        <dbReference type="SAM" id="MobiDB-lite"/>
    </source>
</evidence>
<feature type="compositionally biased region" description="Basic residues" evidence="1">
    <location>
        <begin position="443"/>
        <end position="457"/>
    </location>
</feature>
<dbReference type="GeneID" id="115808403"/>
<feature type="compositionally biased region" description="Acidic residues" evidence="1">
    <location>
        <begin position="460"/>
        <end position="472"/>
    </location>
</feature>
<feature type="compositionally biased region" description="Basic residues" evidence="1">
    <location>
        <begin position="542"/>
        <end position="561"/>
    </location>
</feature>
<dbReference type="Proteomes" id="UP000504632">
    <property type="component" value="Chromosome 3"/>
</dbReference>
<feature type="domain" description="C2H2-type" evidence="2">
    <location>
        <begin position="125"/>
        <end position="147"/>
    </location>
</feature>